<keyword evidence="3" id="KW-1185">Reference proteome</keyword>
<sequence length="49" mass="5880">MTHLLLKSLMYFLQCPKFLRSLKRTRTTRRSTRTSTRTRKTLPAVKHFA</sequence>
<accession>A0A9P0Q5Y0</accession>
<dbReference type="EMBL" id="CAKOFQ010008149">
    <property type="protein sequence ID" value="CAH2012154.1"/>
    <property type="molecule type" value="Genomic_DNA"/>
</dbReference>
<name>A0A9P0Q5Y0_ACAOB</name>
<dbReference type="AlphaFoldDB" id="A0A9P0Q5Y0"/>
<evidence type="ECO:0000313" key="3">
    <source>
        <dbReference type="Proteomes" id="UP001152888"/>
    </source>
</evidence>
<gene>
    <name evidence="2" type="ORF">ACAOBT_LOCUS32662</name>
</gene>
<protein>
    <submittedName>
        <fullName evidence="2">Uncharacterized protein</fullName>
    </submittedName>
</protein>
<proteinExistence type="predicted"/>
<reference evidence="2" key="1">
    <citation type="submission" date="2022-03" db="EMBL/GenBank/DDBJ databases">
        <authorList>
            <person name="Sayadi A."/>
        </authorList>
    </citation>
    <scope>NUCLEOTIDE SEQUENCE</scope>
</reference>
<feature type="region of interest" description="Disordered" evidence="1">
    <location>
        <begin position="24"/>
        <end position="49"/>
    </location>
</feature>
<evidence type="ECO:0000256" key="1">
    <source>
        <dbReference type="SAM" id="MobiDB-lite"/>
    </source>
</evidence>
<organism evidence="2 3">
    <name type="scientific">Acanthoscelides obtectus</name>
    <name type="common">Bean weevil</name>
    <name type="synonym">Bruchus obtectus</name>
    <dbReference type="NCBI Taxonomy" id="200917"/>
    <lineage>
        <taxon>Eukaryota</taxon>
        <taxon>Metazoa</taxon>
        <taxon>Ecdysozoa</taxon>
        <taxon>Arthropoda</taxon>
        <taxon>Hexapoda</taxon>
        <taxon>Insecta</taxon>
        <taxon>Pterygota</taxon>
        <taxon>Neoptera</taxon>
        <taxon>Endopterygota</taxon>
        <taxon>Coleoptera</taxon>
        <taxon>Polyphaga</taxon>
        <taxon>Cucujiformia</taxon>
        <taxon>Chrysomeloidea</taxon>
        <taxon>Chrysomelidae</taxon>
        <taxon>Bruchinae</taxon>
        <taxon>Bruchini</taxon>
        <taxon>Acanthoscelides</taxon>
    </lineage>
</organism>
<feature type="compositionally biased region" description="Basic residues" evidence="1">
    <location>
        <begin position="24"/>
        <end position="40"/>
    </location>
</feature>
<dbReference type="Proteomes" id="UP001152888">
    <property type="component" value="Unassembled WGS sequence"/>
</dbReference>
<evidence type="ECO:0000313" key="2">
    <source>
        <dbReference type="EMBL" id="CAH2012154.1"/>
    </source>
</evidence>
<comment type="caution">
    <text evidence="2">The sequence shown here is derived from an EMBL/GenBank/DDBJ whole genome shotgun (WGS) entry which is preliminary data.</text>
</comment>